<gene>
    <name evidence="2" type="ORF">KIH74_24420</name>
</gene>
<keyword evidence="3" id="KW-1185">Reference proteome</keyword>
<dbReference type="Proteomes" id="UP001197247">
    <property type="component" value="Unassembled WGS sequence"/>
</dbReference>
<feature type="transmembrane region" description="Helical" evidence="1">
    <location>
        <begin position="28"/>
        <end position="44"/>
    </location>
</feature>
<protein>
    <submittedName>
        <fullName evidence="2">Uncharacterized protein</fullName>
    </submittedName>
</protein>
<proteinExistence type="predicted"/>
<comment type="caution">
    <text evidence="2">The sequence shown here is derived from an EMBL/GenBank/DDBJ whole genome shotgun (WGS) entry which is preliminary data.</text>
</comment>
<keyword evidence="1" id="KW-0812">Transmembrane</keyword>
<keyword evidence="1" id="KW-0472">Membrane</keyword>
<reference evidence="2 3" key="1">
    <citation type="submission" date="2021-05" db="EMBL/GenBank/DDBJ databases">
        <title>Kineosporia and Streptomyces sp. nov. two new marine actinobacteria isolated from Coral.</title>
        <authorList>
            <person name="Buangrab K."/>
            <person name="Sutthacheep M."/>
            <person name="Yeemin T."/>
            <person name="Harunari E."/>
            <person name="Igarashi Y."/>
            <person name="Kanchanasin P."/>
            <person name="Tanasupawat S."/>
            <person name="Phongsopitanun W."/>
        </authorList>
    </citation>
    <scope>NUCLEOTIDE SEQUENCE [LARGE SCALE GENOMIC DNA]</scope>
    <source>
        <strain evidence="2 3">J2-2</strain>
    </source>
</reference>
<sequence length="100" mass="10663">MNAVFGALLAIGASGLYAENLLSSNYAMLWLPSLMLVVGLAMLLRNRRDDELDGLGTAGLSDCSTCNGAGTVYTAEWNDWRRSGPITSIRELCPSCEGTC</sequence>
<keyword evidence="1" id="KW-1133">Transmembrane helix</keyword>
<evidence type="ECO:0000256" key="1">
    <source>
        <dbReference type="SAM" id="Phobius"/>
    </source>
</evidence>
<name>A0ABS5TLY3_9ACTN</name>
<accession>A0ABS5TLY3</accession>
<dbReference type="EMBL" id="JAHBAY010000011">
    <property type="protein sequence ID" value="MBT0772111.1"/>
    <property type="molecule type" value="Genomic_DNA"/>
</dbReference>
<dbReference type="RefSeq" id="WP_214158475.1">
    <property type="nucleotide sequence ID" value="NZ_JAHBAY010000011.1"/>
</dbReference>
<evidence type="ECO:0000313" key="3">
    <source>
        <dbReference type="Proteomes" id="UP001197247"/>
    </source>
</evidence>
<organism evidence="2 3">
    <name type="scientific">Kineosporia corallincola</name>
    <dbReference type="NCBI Taxonomy" id="2835133"/>
    <lineage>
        <taxon>Bacteria</taxon>
        <taxon>Bacillati</taxon>
        <taxon>Actinomycetota</taxon>
        <taxon>Actinomycetes</taxon>
        <taxon>Kineosporiales</taxon>
        <taxon>Kineosporiaceae</taxon>
        <taxon>Kineosporia</taxon>
    </lineage>
</organism>
<evidence type="ECO:0000313" key="2">
    <source>
        <dbReference type="EMBL" id="MBT0772111.1"/>
    </source>
</evidence>